<evidence type="ECO:0000313" key="20">
    <source>
        <dbReference type="Proteomes" id="UP000820818"/>
    </source>
</evidence>
<keyword evidence="9 15" id="KW-0805">Transcription regulation</keyword>
<accession>A0AAD5PXJ0</accession>
<dbReference type="Pfam" id="PF10639">
    <property type="entry name" value="TMEM234"/>
    <property type="match status" value="1"/>
</dbReference>
<keyword evidence="20" id="KW-1185">Reference proteome</keyword>
<evidence type="ECO:0000256" key="13">
    <source>
        <dbReference type="ARBA" id="ARBA00023242"/>
    </source>
</evidence>
<sequence length="347" mass="38611">MASESDDWKNPKFRQEFIDTIEEAIRQWGNPTTRTASEMELYSFERANNKEDYLNYHVWLMTHIQGISEQKPKSTSAVVESSVTQSNAQPNESVQDDDWRSPGFRQNVISKIEGAIWISGNPTTKTASEMENHFFEKSISKEDYLSRLARLLVHIKQLSAQFQAFRQQRTQVVPVVNVAATQGNIKPKTPSQQGVKEKAKETSTGTVAVAQVNIQPKTVNQQGGILSLISVAFLWGVTNPLMGKGSSGIQRVKHANFLVQFGSELKFLLLNWKFVLPFLVNQCGSILFYFTLSSTELSVAVPLTNGLTFLFTSIAGQCLGEHPASPRTFVGMACVLLGVVLCLTDKM</sequence>
<dbReference type="GO" id="GO:0003712">
    <property type="term" value="F:transcription coregulator activity"/>
    <property type="evidence" value="ECO:0007669"/>
    <property type="project" value="InterPro"/>
</dbReference>
<evidence type="ECO:0000256" key="7">
    <source>
        <dbReference type="ARBA" id="ARBA00022692"/>
    </source>
</evidence>
<dbReference type="InterPro" id="IPR037185">
    <property type="entry name" value="EmrE-like"/>
</dbReference>
<keyword evidence="11 15" id="KW-0010">Activator</keyword>
<dbReference type="FunFam" id="1.10.246.20:FF:000002">
    <property type="entry name" value="Mediator of RNA polymerase II transcription subunit 15"/>
    <property type="match status" value="2"/>
</dbReference>
<organism evidence="19 20">
    <name type="scientific">Daphnia sinensis</name>
    <dbReference type="NCBI Taxonomy" id="1820382"/>
    <lineage>
        <taxon>Eukaryota</taxon>
        <taxon>Metazoa</taxon>
        <taxon>Ecdysozoa</taxon>
        <taxon>Arthropoda</taxon>
        <taxon>Crustacea</taxon>
        <taxon>Branchiopoda</taxon>
        <taxon>Diplostraca</taxon>
        <taxon>Cladocera</taxon>
        <taxon>Anomopoda</taxon>
        <taxon>Daphniidae</taxon>
        <taxon>Daphnia</taxon>
        <taxon>Daphnia similis group</taxon>
    </lineage>
</organism>
<evidence type="ECO:0000259" key="18">
    <source>
        <dbReference type="Pfam" id="PF09606"/>
    </source>
</evidence>
<comment type="similarity">
    <text evidence="4 15">Belongs to the Mediator complex subunit 15 family.</text>
</comment>
<dbReference type="Gene3D" id="1.10.3730.20">
    <property type="match status" value="1"/>
</dbReference>
<dbReference type="AlphaFoldDB" id="A0AAD5PXJ0"/>
<keyword evidence="13 15" id="KW-0539">Nucleus</keyword>
<evidence type="ECO:0000256" key="5">
    <source>
        <dbReference type="ARBA" id="ARBA00011837"/>
    </source>
</evidence>
<proteinExistence type="inferred from homology"/>
<evidence type="ECO:0000256" key="17">
    <source>
        <dbReference type="SAM" id="Phobius"/>
    </source>
</evidence>
<name>A0AAD5PXJ0_9CRUS</name>
<evidence type="ECO:0000256" key="6">
    <source>
        <dbReference type="ARBA" id="ARBA00019613"/>
    </source>
</evidence>
<dbReference type="InterPro" id="IPR018908">
    <property type="entry name" value="TMEM234"/>
</dbReference>
<dbReference type="Proteomes" id="UP000820818">
    <property type="component" value="Linkage Group LG5"/>
</dbReference>
<evidence type="ECO:0000256" key="15">
    <source>
        <dbReference type="RuleBase" id="RU364148"/>
    </source>
</evidence>
<evidence type="ECO:0000256" key="10">
    <source>
        <dbReference type="ARBA" id="ARBA00023136"/>
    </source>
</evidence>
<dbReference type="InterPro" id="IPR019087">
    <property type="entry name" value="Med15_N"/>
</dbReference>
<evidence type="ECO:0000256" key="16">
    <source>
        <dbReference type="SAM" id="MobiDB-lite"/>
    </source>
</evidence>
<reference evidence="19 20" key="1">
    <citation type="submission" date="2022-05" db="EMBL/GenBank/DDBJ databases">
        <title>A multi-omics perspective on studying reproductive biology in Daphnia sinensis.</title>
        <authorList>
            <person name="Jia J."/>
        </authorList>
    </citation>
    <scope>NUCLEOTIDE SEQUENCE [LARGE SCALE GENOMIC DNA]</scope>
    <source>
        <strain evidence="19 20">WSL</strain>
    </source>
</reference>
<comment type="function">
    <text evidence="15">Component of the Mediator complex, a coactivator involved in the regulated transcription of nearly all RNA polymerase II-dependent genes. Mediator functions as a bridge to convey information from gene-specific regulatory proteins to the basal RNA polymerase II transcription machinery. Mediator is recruited to promoters by direct interactions with regulatory proteins and serves as a scaffold for the assembly of a functional preinitiation complex with RNA polymerase II and the general transcription factors.</text>
</comment>
<feature type="domain" description="Mediator of RNA polymerase II transcription subunit 15 N-terminal" evidence="18">
    <location>
        <begin position="5"/>
        <end position="73"/>
    </location>
</feature>
<keyword evidence="10 17" id="KW-0472">Membrane</keyword>
<gene>
    <name evidence="15" type="primary">MED15</name>
    <name evidence="19" type="ORF">GHT06_015779</name>
</gene>
<evidence type="ECO:0000256" key="9">
    <source>
        <dbReference type="ARBA" id="ARBA00023015"/>
    </source>
</evidence>
<keyword evidence="12 15" id="KW-0804">Transcription</keyword>
<dbReference type="GO" id="GO:0016020">
    <property type="term" value="C:membrane"/>
    <property type="evidence" value="ECO:0007669"/>
    <property type="project" value="UniProtKB-SubCell"/>
</dbReference>
<dbReference type="PANTHER" id="PTHR28668:SF1">
    <property type="entry name" value="TRANSMEMBRANE PROTEIN 234"/>
    <property type="match status" value="1"/>
</dbReference>
<comment type="subunit">
    <text evidence="5 15">Component of the Mediator complex.</text>
</comment>
<keyword evidence="7 17" id="KW-0812">Transmembrane</keyword>
<dbReference type="InterPro" id="IPR036529">
    <property type="entry name" value="KIX_dom_sf"/>
</dbReference>
<dbReference type="Gene3D" id="1.10.246.20">
    <property type="entry name" value="Coactivator CBP, KIX domain"/>
    <property type="match status" value="2"/>
</dbReference>
<evidence type="ECO:0000256" key="11">
    <source>
        <dbReference type="ARBA" id="ARBA00023159"/>
    </source>
</evidence>
<keyword evidence="8 17" id="KW-1133">Transmembrane helix</keyword>
<comment type="subcellular location">
    <subcellularLocation>
        <location evidence="2">Membrane</location>
        <topology evidence="2">Multi-pass membrane protein</topology>
    </subcellularLocation>
    <subcellularLocation>
        <location evidence="1 15">Nucleus</location>
    </subcellularLocation>
</comment>
<dbReference type="Pfam" id="PF09606">
    <property type="entry name" value="Med15_N"/>
    <property type="match status" value="2"/>
</dbReference>
<evidence type="ECO:0000256" key="12">
    <source>
        <dbReference type="ARBA" id="ARBA00023163"/>
    </source>
</evidence>
<dbReference type="GO" id="GO:0005634">
    <property type="term" value="C:nucleus"/>
    <property type="evidence" value="ECO:0007669"/>
    <property type="project" value="UniProtKB-SubCell"/>
</dbReference>
<feature type="compositionally biased region" description="Polar residues" evidence="16">
    <location>
        <begin position="80"/>
        <end position="93"/>
    </location>
</feature>
<evidence type="ECO:0000256" key="1">
    <source>
        <dbReference type="ARBA" id="ARBA00004123"/>
    </source>
</evidence>
<dbReference type="PANTHER" id="PTHR28668">
    <property type="entry name" value="TRANSMEMBRANE PROTEIN 234"/>
    <property type="match status" value="1"/>
</dbReference>
<feature type="domain" description="Mediator of RNA polymerase II transcription subunit 15 N-terminal" evidence="18">
    <location>
        <begin position="95"/>
        <end position="163"/>
    </location>
</feature>
<feature type="region of interest" description="Disordered" evidence="16">
    <location>
        <begin position="80"/>
        <end position="100"/>
    </location>
</feature>
<evidence type="ECO:0000256" key="4">
    <source>
        <dbReference type="ARBA" id="ARBA00009807"/>
    </source>
</evidence>
<evidence type="ECO:0000313" key="19">
    <source>
        <dbReference type="EMBL" id="KAI9558990.1"/>
    </source>
</evidence>
<evidence type="ECO:0000256" key="3">
    <source>
        <dbReference type="ARBA" id="ARBA00005977"/>
    </source>
</evidence>
<evidence type="ECO:0000256" key="2">
    <source>
        <dbReference type="ARBA" id="ARBA00004141"/>
    </source>
</evidence>
<feature type="transmembrane region" description="Helical" evidence="17">
    <location>
        <begin position="274"/>
        <end position="292"/>
    </location>
</feature>
<feature type="transmembrane region" description="Helical" evidence="17">
    <location>
        <begin position="328"/>
        <end position="344"/>
    </location>
</feature>
<dbReference type="GO" id="GO:0006355">
    <property type="term" value="P:regulation of DNA-templated transcription"/>
    <property type="evidence" value="ECO:0007669"/>
    <property type="project" value="InterPro"/>
</dbReference>
<dbReference type="EMBL" id="WJBH02000005">
    <property type="protein sequence ID" value="KAI9558990.1"/>
    <property type="molecule type" value="Genomic_DNA"/>
</dbReference>
<comment type="similarity">
    <text evidence="3">Belongs to the TMEM234 family.</text>
</comment>
<evidence type="ECO:0000256" key="14">
    <source>
        <dbReference type="ARBA" id="ARBA00032016"/>
    </source>
</evidence>
<comment type="caution">
    <text evidence="19">The sequence shown here is derived from an EMBL/GenBank/DDBJ whole genome shotgun (WGS) entry which is preliminary data.</text>
</comment>
<dbReference type="SUPFAM" id="SSF47040">
    <property type="entry name" value="Kix domain of CBP (creb binding protein)"/>
    <property type="match status" value="1"/>
</dbReference>
<dbReference type="SUPFAM" id="SSF103481">
    <property type="entry name" value="Multidrug resistance efflux transporter EmrE"/>
    <property type="match status" value="1"/>
</dbReference>
<evidence type="ECO:0000256" key="8">
    <source>
        <dbReference type="ARBA" id="ARBA00022989"/>
    </source>
</evidence>
<protein>
    <recommendedName>
        <fullName evidence="6 15">Mediator of RNA polymerase II transcription subunit 15</fullName>
    </recommendedName>
    <alternativeName>
        <fullName evidence="14 15">Mediator complex subunit 15</fullName>
    </alternativeName>
</protein>